<protein>
    <recommendedName>
        <fullName evidence="3">Cellulase</fullName>
    </recommendedName>
</protein>
<feature type="signal peptide" evidence="1">
    <location>
        <begin position="1"/>
        <end position="42"/>
    </location>
</feature>
<keyword evidence="1" id="KW-0732">Signal</keyword>
<reference evidence="2" key="1">
    <citation type="submission" date="2021-01" db="EMBL/GenBank/DDBJ databases">
        <authorList>
            <person name="Corre E."/>
            <person name="Pelletier E."/>
            <person name="Niang G."/>
            <person name="Scheremetjew M."/>
            <person name="Finn R."/>
            <person name="Kale V."/>
            <person name="Holt S."/>
            <person name="Cochrane G."/>
            <person name="Meng A."/>
            <person name="Brown T."/>
            <person name="Cohen L."/>
        </authorList>
    </citation>
    <scope>NUCLEOTIDE SEQUENCE</scope>
    <source>
        <strain evidence="2">RCC3387</strain>
    </source>
</reference>
<evidence type="ECO:0008006" key="3">
    <source>
        <dbReference type="Google" id="ProtNLM"/>
    </source>
</evidence>
<organism evidence="2">
    <name type="scientific">Zooxanthella nutricula</name>
    <dbReference type="NCBI Taxonomy" id="1333877"/>
    <lineage>
        <taxon>Eukaryota</taxon>
        <taxon>Sar</taxon>
        <taxon>Alveolata</taxon>
        <taxon>Dinophyceae</taxon>
        <taxon>Peridiniales</taxon>
        <taxon>Peridiniales incertae sedis</taxon>
        <taxon>Zooxanthella</taxon>
    </lineage>
</organism>
<dbReference type="AlphaFoldDB" id="A0A6U6UKN8"/>
<accession>A0A6U6UKN8</accession>
<proteinExistence type="predicted"/>
<gene>
    <name evidence="2" type="ORF">BRAN1462_LOCUS56190</name>
</gene>
<dbReference type="EMBL" id="HBGW01088694">
    <property type="protein sequence ID" value="CAD9638368.1"/>
    <property type="molecule type" value="Transcribed_RNA"/>
</dbReference>
<evidence type="ECO:0000256" key="1">
    <source>
        <dbReference type="SAM" id="SignalP"/>
    </source>
</evidence>
<evidence type="ECO:0000313" key="2">
    <source>
        <dbReference type="EMBL" id="CAD9638368.1"/>
    </source>
</evidence>
<feature type="chain" id="PRO_5030160554" description="Cellulase" evidence="1">
    <location>
        <begin position="43"/>
        <end position="422"/>
    </location>
</feature>
<name>A0A6U6UKN8_9DINO</name>
<sequence length="422" mass="45017">MAPLRGACTPPGLSTHSQMAGGAVAQPLLLLLGLAAVRLSAGLPSSIAARGADRKTNASLQASGMMTVNKFRVKNNCPFSVDLYQWGAEDGGVHEFPKKFGWHTVGARTTTPPLTRPKSQADLQKEYLAKEVRGCNPLPDGSYPPQCYILDHVLFRRSGFGGLYDGVELSFDFYGGGTRLATNQVPNLCLWYGYSFSHQITAYKPGSTHLACADAGAAFLGGDLNNCEKSGGARMDCTTAEGESYGGVDGAIAPGKGGDGQACKVPECRWPKYEPGIVTGSISDCTSNPVGYLRETSYCINKVDGQVEYPKQNCLCPDPTSAGCNTITGYFAPEAIPGGSTKEPCWYPPSKMQKGRQDGTCEKMKNIPPTTPTYPTNFGVWQDCIQHNVVADVELELCPIAPAAAELKPDPCPIDFPFAHPL</sequence>